<reference evidence="2 3" key="1">
    <citation type="submission" date="2013-03" db="EMBL/GenBank/DDBJ databases">
        <title>The Genome Sequence of Exophiala aquamarina CBS 119918.</title>
        <authorList>
            <consortium name="The Broad Institute Genomics Platform"/>
            <person name="Cuomo C."/>
            <person name="de Hoog S."/>
            <person name="Gorbushina A."/>
            <person name="Walker B."/>
            <person name="Young S.K."/>
            <person name="Zeng Q."/>
            <person name="Gargeya S."/>
            <person name="Fitzgerald M."/>
            <person name="Haas B."/>
            <person name="Abouelleil A."/>
            <person name="Allen A.W."/>
            <person name="Alvarado L."/>
            <person name="Arachchi H.M."/>
            <person name="Berlin A.M."/>
            <person name="Chapman S.B."/>
            <person name="Gainer-Dewar J."/>
            <person name="Goldberg J."/>
            <person name="Griggs A."/>
            <person name="Gujja S."/>
            <person name="Hansen M."/>
            <person name="Howarth C."/>
            <person name="Imamovic A."/>
            <person name="Ireland A."/>
            <person name="Larimer J."/>
            <person name="McCowan C."/>
            <person name="Murphy C."/>
            <person name="Pearson M."/>
            <person name="Poon T.W."/>
            <person name="Priest M."/>
            <person name="Roberts A."/>
            <person name="Saif S."/>
            <person name="Shea T."/>
            <person name="Sisk P."/>
            <person name="Sykes S."/>
            <person name="Wortman J."/>
            <person name="Nusbaum C."/>
            <person name="Birren B."/>
        </authorList>
    </citation>
    <scope>NUCLEOTIDE SEQUENCE [LARGE SCALE GENOMIC DNA]</scope>
    <source>
        <strain evidence="2 3">CBS 119918</strain>
    </source>
</reference>
<feature type="compositionally biased region" description="Polar residues" evidence="1">
    <location>
        <begin position="529"/>
        <end position="546"/>
    </location>
</feature>
<dbReference type="Proteomes" id="UP000027920">
    <property type="component" value="Unassembled WGS sequence"/>
</dbReference>
<evidence type="ECO:0000313" key="3">
    <source>
        <dbReference type="Proteomes" id="UP000027920"/>
    </source>
</evidence>
<dbReference type="VEuPathDB" id="FungiDB:A1O9_05041"/>
<dbReference type="RefSeq" id="XP_013262781.1">
    <property type="nucleotide sequence ID" value="XM_013407327.1"/>
</dbReference>
<comment type="caution">
    <text evidence="2">The sequence shown here is derived from an EMBL/GenBank/DDBJ whole genome shotgun (WGS) entry which is preliminary data.</text>
</comment>
<feature type="region of interest" description="Disordered" evidence="1">
    <location>
        <begin position="270"/>
        <end position="294"/>
    </location>
</feature>
<evidence type="ECO:0000313" key="2">
    <source>
        <dbReference type="EMBL" id="KEF60191.1"/>
    </source>
</evidence>
<organism evidence="2 3">
    <name type="scientific">Exophiala aquamarina CBS 119918</name>
    <dbReference type="NCBI Taxonomy" id="1182545"/>
    <lineage>
        <taxon>Eukaryota</taxon>
        <taxon>Fungi</taxon>
        <taxon>Dikarya</taxon>
        <taxon>Ascomycota</taxon>
        <taxon>Pezizomycotina</taxon>
        <taxon>Eurotiomycetes</taxon>
        <taxon>Chaetothyriomycetidae</taxon>
        <taxon>Chaetothyriales</taxon>
        <taxon>Herpotrichiellaceae</taxon>
        <taxon>Exophiala</taxon>
    </lineage>
</organism>
<dbReference type="GeneID" id="25279968"/>
<gene>
    <name evidence="2" type="ORF">A1O9_05041</name>
</gene>
<feature type="compositionally biased region" description="Polar residues" evidence="1">
    <location>
        <begin position="270"/>
        <end position="290"/>
    </location>
</feature>
<dbReference type="OrthoDB" id="4156917at2759"/>
<feature type="compositionally biased region" description="Polar residues" evidence="1">
    <location>
        <begin position="14"/>
        <end position="23"/>
    </location>
</feature>
<proteinExistence type="predicted"/>
<protein>
    <submittedName>
        <fullName evidence="2">Uncharacterized protein</fullName>
    </submittedName>
</protein>
<sequence>MYSEELASPLAFDSRSSQPTTTIEYPPPDYSEVNSAAPADILVEHSTDQPQELPLPSNFADGVSISEFSQPYVKEARSDLLSVDIPIVQAMQKDIMVVPLHSDVPIGQNVGTTSASLTTVFGSRKQAGNIKPDRESNNICPYDIRSWRFGIPIANAETGAPDICWCKQCFQSGPLLDNRICFGTSDGYVEVWTDKPKASIFSSSPSFCFCRTIPFYVETVTKYDFYKANPQNLRDNSPRRQYLLNCRSFYILSTKDSRFRKIDSGSAQICSKGSLQTPPSGHLRQSSAPENNAHLLGEDSQSAKRANHVTLGIPDPPKISSDVSCLTPESKPAQFNVSINPKPPVLPKEMCWCGDFCWVTKVRRARTDQSAIRLACRSGTEIGHRVFFSSTGGEIEVWTDLPKPKNAFTGVEKPTCKMAPRHISRVVKVDMYTDRLTQSAPKRVHLLNCRESANYSTLIFERSSAWNGSTTFLVKEDTMGKDDVSALKDCGLHEEGGRLTTSSSRREESPNFLSSGLLQPPQIGHQRRSSAPETLGNKTEPPTQSSRAKYYRLANGKIVILRMPPGDISSPHI</sequence>
<dbReference type="HOGENOM" id="CLU_019191_0_0_1"/>
<keyword evidence="3" id="KW-1185">Reference proteome</keyword>
<dbReference type="AlphaFoldDB" id="A0A072PJY1"/>
<evidence type="ECO:0000256" key="1">
    <source>
        <dbReference type="SAM" id="MobiDB-lite"/>
    </source>
</evidence>
<feature type="region of interest" description="Disordered" evidence="1">
    <location>
        <begin position="494"/>
        <end position="546"/>
    </location>
</feature>
<name>A0A072PJY1_9EURO</name>
<dbReference type="EMBL" id="AMGV01000003">
    <property type="protein sequence ID" value="KEF60191.1"/>
    <property type="molecule type" value="Genomic_DNA"/>
</dbReference>
<feature type="region of interest" description="Disordered" evidence="1">
    <location>
        <begin position="1"/>
        <end position="34"/>
    </location>
</feature>
<accession>A0A072PJY1</accession>